<proteinExistence type="predicted"/>
<gene>
    <name evidence="4" type="ORF">GMA10_08540</name>
</gene>
<feature type="compositionally biased region" description="Gly residues" evidence="1">
    <location>
        <begin position="300"/>
        <end position="310"/>
    </location>
</feature>
<dbReference type="NCBIfam" id="NF038134">
    <property type="entry name" value="choice_anch_M"/>
    <property type="match status" value="1"/>
</dbReference>
<evidence type="ECO:0000256" key="3">
    <source>
        <dbReference type="SAM" id="SignalP"/>
    </source>
</evidence>
<name>A0A7K1LJN9_9MICC</name>
<sequence>MTCQNRRSARAPKSLSLALAAGVLGLAVAGSSFVVPAQADDASQGAPCVSGPAATASAEVVDDGHFDFGARLKGDALDAVVKDDRSSPGSWKSNESLIFALSDASAKQKMPAGMEKIAPAGSDVFMIGATQVAGVPWLGWNTQDQGLAEHADGDVTMTLDSFDGPGDMSVFLSGNFGSPGTDVFSTKGQKSYRVPLHTHQHGNWVFTQPGHYTATVSYSVNLKDGRQVKATGMLRFAVGDQAVEEARANPGTVASATQNCEDTGGVSAEHGGPAGSGPGHQAAQHGAGDQSQGTTADGVATGGGSKGAAGGHADAAGQNPGQLAETGPREDAMIVCALFGITFTVCGALVVRTIRRARRSV</sequence>
<evidence type="ECO:0000256" key="2">
    <source>
        <dbReference type="SAM" id="Phobius"/>
    </source>
</evidence>
<keyword evidence="2" id="KW-1133">Transmembrane helix</keyword>
<keyword evidence="2" id="KW-0812">Transmembrane</keyword>
<keyword evidence="3" id="KW-0732">Signal</keyword>
<feature type="region of interest" description="Disordered" evidence="1">
    <location>
        <begin position="247"/>
        <end position="325"/>
    </location>
</feature>
<dbReference type="InterPro" id="IPR022435">
    <property type="entry name" value="Surface-anchored_actinobac"/>
</dbReference>
<dbReference type="NCBIfam" id="TIGR03773">
    <property type="entry name" value="anch_rpt_wall"/>
    <property type="match status" value="1"/>
</dbReference>
<dbReference type="NCBIfam" id="TIGR03769">
    <property type="entry name" value="P_ac_wall_RPT"/>
    <property type="match status" value="1"/>
</dbReference>
<organism evidence="4 5">
    <name type="scientific">Rothia koreensis</name>
    <dbReference type="NCBI Taxonomy" id="592378"/>
    <lineage>
        <taxon>Bacteria</taxon>
        <taxon>Bacillati</taxon>
        <taxon>Actinomycetota</taxon>
        <taxon>Actinomycetes</taxon>
        <taxon>Micrococcales</taxon>
        <taxon>Micrococcaceae</taxon>
        <taxon>Rothia</taxon>
    </lineage>
</organism>
<comment type="caution">
    <text evidence="4">The sequence shown here is derived from an EMBL/GenBank/DDBJ whole genome shotgun (WGS) entry which is preliminary data.</text>
</comment>
<feature type="signal peptide" evidence="3">
    <location>
        <begin position="1"/>
        <end position="39"/>
    </location>
</feature>
<evidence type="ECO:0008006" key="6">
    <source>
        <dbReference type="Google" id="ProtNLM"/>
    </source>
</evidence>
<evidence type="ECO:0000313" key="4">
    <source>
        <dbReference type="EMBL" id="MUN55253.1"/>
    </source>
</evidence>
<feature type="compositionally biased region" description="Polar residues" evidence="1">
    <location>
        <begin position="252"/>
        <end position="261"/>
    </location>
</feature>
<keyword evidence="2" id="KW-0472">Membrane</keyword>
<dbReference type="InterPro" id="IPR022395">
    <property type="entry name" value="CHP03773_ABC_transptr-like"/>
</dbReference>
<dbReference type="RefSeq" id="WP_129316042.1">
    <property type="nucleotide sequence ID" value="NZ_NOIQ01000016.1"/>
</dbReference>
<keyword evidence="5" id="KW-1185">Reference proteome</keyword>
<feature type="transmembrane region" description="Helical" evidence="2">
    <location>
        <begin position="332"/>
        <end position="351"/>
    </location>
</feature>
<dbReference type="OrthoDB" id="4424311at2"/>
<dbReference type="EMBL" id="WOGT01000004">
    <property type="protein sequence ID" value="MUN55253.1"/>
    <property type="molecule type" value="Genomic_DNA"/>
</dbReference>
<protein>
    <recommendedName>
        <fullName evidence="6">Cell surface protein</fullName>
    </recommendedName>
</protein>
<reference evidence="4 5" key="1">
    <citation type="submission" date="2019-12" db="EMBL/GenBank/DDBJ databases">
        <authorList>
            <person name="Li J."/>
            <person name="Shi Y."/>
            <person name="Xu G."/>
            <person name="Xiao D."/>
            <person name="Ran X."/>
        </authorList>
    </citation>
    <scope>NUCLEOTIDE SEQUENCE [LARGE SCALE GENOMIC DNA]</scope>
    <source>
        <strain evidence="4 5">JCM 15915</strain>
    </source>
</reference>
<evidence type="ECO:0000256" key="1">
    <source>
        <dbReference type="SAM" id="MobiDB-lite"/>
    </source>
</evidence>
<feature type="chain" id="PRO_5029863698" description="Cell surface protein" evidence="3">
    <location>
        <begin position="40"/>
        <end position="361"/>
    </location>
</feature>
<accession>A0A7K1LJN9</accession>
<evidence type="ECO:0000313" key="5">
    <source>
        <dbReference type="Proteomes" id="UP000462152"/>
    </source>
</evidence>
<dbReference type="AlphaFoldDB" id="A0A7K1LJN9"/>
<dbReference type="Proteomes" id="UP000462152">
    <property type="component" value="Unassembled WGS sequence"/>
</dbReference>
<feature type="compositionally biased region" description="Low complexity" evidence="1">
    <location>
        <begin position="279"/>
        <end position="299"/>
    </location>
</feature>